<dbReference type="InterPro" id="IPR029063">
    <property type="entry name" value="SAM-dependent_MTases_sf"/>
</dbReference>
<evidence type="ECO:0008006" key="3">
    <source>
        <dbReference type="Google" id="ProtNLM"/>
    </source>
</evidence>
<reference evidence="1 2" key="1">
    <citation type="submission" date="2019-07" db="EMBL/GenBank/DDBJ databases">
        <title>Whole genome shotgun sequence of Brevifollis gellanilyticus NBRC 108608.</title>
        <authorList>
            <person name="Hosoyama A."/>
            <person name="Uohara A."/>
            <person name="Ohji S."/>
            <person name="Ichikawa N."/>
        </authorList>
    </citation>
    <scope>NUCLEOTIDE SEQUENCE [LARGE SCALE GENOMIC DNA]</scope>
    <source>
        <strain evidence="1 2">NBRC 108608</strain>
    </source>
</reference>
<proteinExistence type="predicted"/>
<dbReference type="CDD" id="cd02440">
    <property type="entry name" value="AdoMet_MTases"/>
    <property type="match status" value="1"/>
</dbReference>
<gene>
    <name evidence="1" type="ORF">BGE01nite_28060</name>
</gene>
<sequence>MHPSDLATSYDTIAHQWLEPHLARNGIRQHEHALKFREGGGLALDVGCGCSGRFIDLLTNHGYQVEGLDVSAQMIALARTRHPDTAFHHADICTWQPNQKYDFITAWDSIWHVPLAHHEDVLKKLCAALAPSGLFIWTTGGLDAPEEKQDSSMGPPVHYSALGIPRTLQVITEAGCICRHLEYDQLPEKHLFIIAQKPS</sequence>
<evidence type="ECO:0000313" key="1">
    <source>
        <dbReference type="EMBL" id="GEP43515.1"/>
    </source>
</evidence>
<dbReference type="Pfam" id="PF13489">
    <property type="entry name" value="Methyltransf_23"/>
    <property type="match status" value="1"/>
</dbReference>
<comment type="caution">
    <text evidence="1">The sequence shown here is derived from an EMBL/GenBank/DDBJ whole genome shotgun (WGS) entry which is preliminary data.</text>
</comment>
<dbReference type="AlphaFoldDB" id="A0A512M9W2"/>
<dbReference type="OrthoDB" id="9804312at2"/>
<evidence type="ECO:0000313" key="2">
    <source>
        <dbReference type="Proteomes" id="UP000321577"/>
    </source>
</evidence>
<name>A0A512M9W2_9BACT</name>
<dbReference type="RefSeq" id="WP_146851089.1">
    <property type="nucleotide sequence ID" value="NZ_BKAG01000018.1"/>
</dbReference>
<protein>
    <recommendedName>
        <fullName evidence="3">Methyltransferase type 11</fullName>
    </recommendedName>
</protein>
<organism evidence="1 2">
    <name type="scientific">Brevifollis gellanilyticus</name>
    <dbReference type="NCBI Taxonomy" id="748831"/>
    <lineage>
        <taxon>Bacteria</taxon>
        <taxon>Pseudomonadati</taxon>
        <taxon>Verrucomicrobiota</taxon>
        <taxon>Verrucomicrobiia</taxon>
        <taxon>Verrucomicrobiales</taxon>
        <taxon>Verrucomicrobiaceae</taxon>
    </lineage>
</organism>
<dbReference type="PANTHER" id="PTHR43861">
    <property type="entry name" value="TRANS-ACONITATE 2-METHYLTRANSFERASE-RELATED"/>
    <property type="match status" value="1"/>
</dbReference>
<dbReference type="Proteomes" id="UP000321577">
    <property type="component" value="Unassembled WGS sequence"/>
</dbReference>
<dbReference type="EMBL" id="BKAG01000018">
    <property type="protein sequence ID" value="GEP43515.1"/>
    <property type="molecule type" value="Genomic_DNA"/>
</dbReference>
<dbReference type="Gene3D" id="3.40.50.150">
    <property type="entry name" value="Vaccinia Virus protein VP39"/>
    <property type="match status" value="1"/>
</dbReference>
<keyword evidence="2" id="KW-1185">Reference proteome</keyword>
<accession>A0A512M9W2</accession>
<dbReference type="SUPFAM" id="SSF53335">
    <property type="entry name" value="S-adenosyl-L-methionine-dependent methyltransferases"/>
    <property type="match status" value="1"/>
</dbReference>